<comment type="subcellular location">
    <subcellularLocation>
        <location evidence="1">Membrane</location>
        <topology evidence="1">Multi-pass membrane protein</topology>
    </subcellularLocation>
</comment>
<dbReference type="PANTHER" id="PTHR32322:SF2">
    <property type="entry name" value="EAMA DOMAIN-CONTAINING PROTEIN"/>
    <property type="match status" value="1"/>
</dbReference>
<accession>A0A931IX88</accession>
<keyword evidence="5 6" id="KW-0472">Membrane</keyword>
<comment type="caution">
    <text evidence="8">The sequence shown here is derived from an EMBL/GenBank/DDBJ whole genome shotgun (WGS) entry which is preliminary data.</text>
</comment>
<evidence type="ECO:0000313" key="8">
    <source>
        <dbReference type="EMBL" id="MBH9552328.1"/>
    </source>
</evidence>
<evidence type="ECO:0000313" key="9">
    <source>
        <dbReference type="Proteomes" id="UP000620139"/>
    </source>
</evidence>
<feature type="domain" description="EamA" evidence="7">
    <location>
        <begin position="161"/>
        <end position="295"/>
    </location>
</feature>
<dbReference type="InterPro" id="IPR050638">
    <property type="entry name" value="AA-Vitamin_Transporters"/>
</dbReference>
<dbReference type="RefSeq" id="WP_198099949.1">
    <property type="nucleotide sequence ID" value="NZ_JAEDAL010000002.1"/>
</dbReference>
<dbReference type="Pfam" id="PF00892">
    <property type="entry name" value="EamA"/>
    <property type="match status" value="2"/>
</dbReference>
<evidence type="ECO:0000256" key="5">
    <source>
        <dbReference type="ARBA" id="ARBA00023136"/>
    </source>
</evidence>
<feature type="transmembrane region" description="Helical" evidence="6">
    <location>
        <begin position="222"/>
        <end position="245"/>
    </location>
</feature>
<dbReference type="SUPFAM" id="SSF103481">
    <property type="entry name" value="Multidrug resistance efflux transporter EmrE"/>
    <property type="match status" value="2"/>
</dbReference>
<dbReference type="EMBL" id="JAEDAL010000002">
    <property type="protein sequence ID" value="MBH9552328.1"/>
    <property type="molecule type" value="Genomic_DNA"/>
</dbReference>
<keyword evidence="4 6" id="KW-1133">Transmembrane helix</keyword>
<protein>
    <submittedName>
        <fullName evidence="8">DMT family transporter</fullName>
    </submittedName>
</protein>
<sequence length="298" mass="30997">MTAAKPSSVGVGLALAGLGAVGFSGKAIIAKLAYRHGVDAVTVLMWRMVLAAPLFLALAWWAGRGQAKLTRADWRDVLFLGFTGYYLASALDFAGLQYISAGLERLILYLNPTMVLLFGVFMQGQRVQPRQGWALGVSYAGVVLAFGQEVNLGAGGDTALGSALVLGSALSYAVYLSRSGQVVGRLGTLRLTGLATSVACALCLLQFVLLKPLNAAWVPAPVLGLSLLNATLCTFVPVLAVMAAVQRLGAPLAAQVGMVGPFSTLLLASWLLGEVFTPGMLAGTVMVLAGVWAVSRRA</sequence>
<feature type="transmembrane region" description="Helical" evidence="6">
    <location>
        <begin position="252"/>
        <end position="272"/>
    </location>
</feature>
<proteinExistence type="inferred from homology"/>
<comment type="similarity">
    <text evidence="2">Belongs to the EamA transporter family.</text>
</comment>
<evidence type="ECO:0000256" key="4">
    <source>
        <dbReference type="ARBA" id="ARBA00022989"/>
    </source>
</evidence>
<evidence type="ECO:0000256" key="6">
    <source>
        <dbReference type="SAM" id="Phobius"/>
    </source>
</evidence>
<feature type="domain" description="EamA" evidence="7">
    <location>
        <begin position="12"/>
        <end position="146"/>
    </location>
</feature>
<feature type="transmembrane region" description="Helical" evidence="6">
    <location>
        <begin position="189"/>
        <end position="210"/>
    </location>
</feature>
<evidence type="ECO:0000256" key="3">
    <source>
        <dbReference type="ARBA" id="ARBA00022692"/>
    </source>
</evidence>
<evidence type="ECO:0000259" key="7">
    <source>
        <dbReference type="Pfam" id="PF00892"/>
    </source>
</evidence>
<feature type="transmembrane region" description="Helical" evidence="6">
    <location>
        <begin position="43"/>
        <end position="62"/>
    </location>
</feature>
<organism evidence="8 9">
    <name type="scientific">Inhella gelatinilytica</name>
    <dbReference type="NCBI Taxonomy" id="2795030"/>
    <lineage>
        <taxon>Bacteria</taxon>
        <taxon>Pseudomonadati</taxon>
        <taxon>Pseudomonadota</taxon>
        <taxon>Betaproteobacteria</taxon>
        <taxon>Burkholderiales</taxon>
        <taxon>Sphaerotilaceae</taxon>
        <taxon>Inhella</taxon>
    </lineage>
</organism>
<feature type="transmembrane region" description="Helical" evidence="6">
    <location>
        <begin position="106"/>
        <end position="124"/>
    </location>
</feature>
<keyword evidence="9" id="KW-1185">Reference proteome</keyword>
<feature type="transmembrane region" description="Helical" evidence="6">
    <location>
        <begin position="278"/>
        <end position="295"/>
    </location>
</feature>
<dbReference type="PANTHER" id="PTHR32322">
    <property type="entry name" value="INNER MEMBRANE TRANSPORTER"/>
    <property type="match status" value="1"/>
</dbReference>
<evidence type="ECO:0000256" key="2">
    <source>
        <dbReference type="ARBA" id="ARBA00007362"/>
    </source>
</evidence>
<evidence type="ECO:0000256" key="1">
    <source>
        <dbReference type="ARBA" id="ARBA00004141"/>
    </source>
</evidence>
<reference evidence="8" key="1">
    <citation type="submission" date="2020-12" db="EMBL/GenBank/DDBJ databases">
        <title>The genome sequence of Inhella sp. 4Y17.</title>
        <authorList>
            <person name="Liu Y."/>
        </authorList>
    </citation>
    <scope>NUCLEOTIDE SEQUENCE</scope>
    <source>
        <strain evidence="8">4Y10</strain>
    </source>
</reference>
<feature type="transmembrane region" description="Helical" evidence="6">
    <location>
        <begin position="159"/>
        <end position="177"/>
    </location>
</feature>
<dbReference type="Proteomes" id="UP000620139">
    <property type="component" value="Unassembled WGS sequence"/>
</dbReference>
<dbReference type="AlphaFoldDB" id="A0A931IX88"/>
<gene>
    <name evidence="8" type="ORF">I7X43_05620</name>
</gene>
<dbReference type="InterPro" id="IPR037185">
    <property type="entry name" value="EmrE-like"/>
</dbReference>
<feature type="transmembrane region" description="Helical" evidence="6">
    <location>
        <begin position="74"/>
        <end position="100"/>
    </location>
</feature>
<dbReference type="GO" id="GO:0016020">
    <property type="term" value="C:membrane"/>
    <property type="evidence" value="ECO:0007669"/>
    <property type="project" value="UniProtKB-SubCell"/>
</dbReference>
<dbReference type="InterPro" id="IPR000620">
    <property type="entry name" value="EamA_dom"/>
</dbReference>
<keyword evidence="3 6" id="KW-0812">Transmembrane</keyword>
<name>A0A931IX88_9BURK</name>